<name>A0ABR1R5P3_9PEZI</name>
<dbReference type="PANTHER" id="PTHR36578:SF1">
    <property type="entry name" value="APPLE DOMAIN-CONTAINING PROTEIN"/>
    <property type="match status" value="1"/>
</dbReference>
<accession>A0ABR1R5P3</accession>
<proteinExistence type="predicted"/>
<reference evidence="3 4" key="1">
    <citation type="submission" date="2023-01" db="EMBL/GenBank/DDBJ databases">
        <title>Analysis of 21 Apiospora genomes using comparative genomics revels a genus with tremendous synthesis potential of carbohydrate active enzymes and secondary metabolites.</title>
        <authorList>
            <person name="Sorensen T."/>
        </authorList>
    </citation>
    <scope>NUCLEOTIDE SEQUENCE [LARGE SCALE GENOMIC DNA]</scope>
    <source>
        <strain evidence="3 4">CBS 20057</strain>
    </source>
</reference>
<organism evidence="3 4">
    <name type="scientific">Apiospora marii</name>
    <dbReference type="NCBI Taxonomy" id="335849"/>
    <lineage>
        <taxon>Eukaryota</taxon>
        <taxon>Fungi</taxon>
        <taxon>Dikarya</taxon>
        <taxon>Ascomycota</taxon>
        <taxon>Pezizomycotina</taxon>
        <taxon>Sordariomycetes</taxon>
        <taxon>Xylariomycetidae</taxon>
        <taxon>Amphisphaeriales</taxon>
        <taxon>Apiosporaceae</taxon>
        <taxon>Apiospora</taxon>
    </lineage>
</organism>
<feature type="region of interest" description="Disordered" evidence="1">
    <location>
        <begin position="30"/>
        <end position="50"/>
    </location>
</feature>
<comment type="caution">
    <text evidence="3">The sequence shown here is derived from an EMBL/GenBank/DDBJ whole genome shotgun (WGS) entry which is preliminary data.</text>
</comment>
<feature type="region of interest" description="Disordered" evidence="1">
    <location>
        <begin position="448"/>
        <end position="532"/>
    </location>
</feature>
<gene>
    <name evidence="3" type="ORF">PG991_013342</name>
</gene>
<dbReference type="Proteomes" id="UP001396898">
    <property type="component" value="Unassembled WGS sequence"/>
</dbReference>
<evidence type="ECO:0000256" key="1">
    <source>
        <dbReference type="SAM" id="MobiDB-lite"/>
    </source>
</evidence>
<dbReference type="EMBL" id="JAQQWI010000018">
    <property type="protein sequence ID" value="KAK8001120.1"/>
    <property type="molecule type" value="Genomic_DNA"/>
</dbReference>
<feature type="compositionally biased region" description="Low complexity" evidence="1">
    <location>
        <begin position="510"/>
        <end position="530"/>
    </location>
</feature>
<dbReference type="PANTHER" id="PTHR36578">
    <property type="entry name" value="CHROMOSOME 15, WHOLE GENOME SHOTGUN SEQUENCE"/>
    <property type="match status" value="1"/>
</dbReference>
<evidence type="ECO:0000256" key="2">
    <source>
        <dbReference type="SAM" id="SignalP"/>
    </source>
</evidence>
<feature type="signal peptide" evidence="2">
    <location>
        <begin position="1"/>
        <end position="23"/>
    </location>
</feature>
<evidence type="ECO:0000313" key="3">
    <source>
        <dbReference type="EMBL" id="KAK8001120.1"/>
    </source>
</evidence>
<sequence length="557" mass="57429">MRVTRFTSFAASASIFMTRVVIGTDIAVSSSGTGDGGDGDGSVRHDEPPFRGAVDEVVVMRLVEHDEKYVTTGALKHATSALDEVKKAGFHDASVHAKSIGTAAAAAVAVTHLIHPRDSVPVTTITQPCSSNNTTPLATQQMLRLSPSLSPASTSKVIMMATPATVNATNITLFAAEAATTICTPISWTNTNAFTTDAACPAPYENGTYCGFVNPEDPCAKQPGGTFHSELIQTMKMLGLDISYHPRSRLTHPCSSLGNPGDGPRVDPDTPEAFLAHAPFHDAALRTATPPGYRLTFVDLYAAANAPPAYDAKYRNLSASAEPPPCYMGYHLLPAYDPAACAALCESDPSGACAAFNLYVERDPAWNPWRCSCDRPRGVTNYKCALFSGTEAVEDAGRATNYGQYVEGGRGFVRKIAGSNGYVRIGAAGRKGGACWARTTMTPVATAVAMPGSGSSAQPSSAGELEATPPSTVGGGTESLPFTPVGDGPFSSTPPGPTSTRGGGGGGGSSASASSAIPSATPPASSTPVPATGPPQLLETSCSVCSSLGVFLILWLL</sequence>
<keyword evidence="4" id="KW-1185">Reference proteome</keyword>
<evidence type="ECO:0000313" key="4">
    <source>
        <dbReference type="Proteomes" id="UP001396898"/>
    </source>
</evidence>
<feature type="chain" id="PRO_5046228294" evidence="2">
    <location>
        <begin position="24"/>
        <end position="557"/>
    </location>
</feature>
<feature type="compositionally biased region" description="Low complexity" evidence="1">
    <location>
        <begin position="448"/>
        <end position="463"/>
    </location>
</feature>
<protein>
    <submittedName>
        <fullName evidence="3">Uncharacterized protein</fullName>
    </submittedName>
</protein>
<keyword evidence="2" id="KW-0732">Signal</keyword>